<dbReference type="AlphaFoldDB" id="A0A9P1BN67"/>
<feature type="transmembrane region" description="Helical" evidence="1">
    <location>
        <begin position="152"/>
        <end position="171"/>
    </location>
</feature>
<sequence>MATSLAMLWTLLWLQPVKTAGGLGDMADQYFASMSSPAVMKFCKGPGAKACCPESQCIPGMEMFSGCDAARGMTTCEAHEEASFFPVRNGVCRCGDGWSCETGKCIQMKDAAAFPAPAAENGGTVLKPLPELHRTLLDDKAKRQVHYRHAALMNWALLTVSAGTVLMLLLWGTRVAVRGFCAVEAAATSEERPYRHSEVQGLLLPSQAQVTAGAWTGPGPQAQQALELRQP</sequence>
<keyword evidence="2" id="KW-0732">Signal</keyword>
<dbReference type="OrthoDB" id="10501067at2759"/>
<name>A0A9P1BN67_9DINO</name>
<dbReference type="EMBL" id="CAMXCT030000234">
    <property type="protein sequence ID" value="CAL4763257.1"/>
    <property type="molecule type" value="Genomic_DNA"/>
</dbReference>
<keyword evidence="5" id="KW-1185">Reference proteome</keyword>
<feature type="chain" id="PRO_5043269628" evidence="2">
    <location>
        <begin position="20"/>
        <end position="231"/>
    </location>
</feature>
<proteinExistence type="predicted"/>
<reference evidence="4 5" key="2">
    <citation type="submission" date="2024-05" db="EMBL/GenBank/DDBJ databases">
        <authorList>
            <person name="Chen Y."/>
            <person name="Shah S."/>
            <person name="Dougan E. K."/>
            <person name="Thang M."/>
            <person name="Chan C."/>
        </authorList>
    </citation>
    <scope>NUCLEOTIDE SEQUENCE [LARGE SCALE GENOMIC DNA]</scope>
</reference>
<evidence type="ECO:0000313" key="3">
    <source>
        <dbReference type="EMBL" id="CAI3975945.1"/>
    </source>
</evidence>
<keyword evidence="1" id="KW-0472">Membrane</keyword>
<evidence type="ECO:0000313" key="4">
    <source>
        <dbReference type="EMBL" id="CAL4763257.1"/>
    </source>
</evidence>
<evidence type="ECO:0000256" key="1">
    <source>
        <dbReference type="SAM" id="Phobius"/>
    </source>
</evidence>
<evidence type="ECO:0000313" key="5">
    <source>
        <dbReference type="Proteomes" id="UP001152797"/>
    </source>
</evidence>
<accession>A0A9P1BN67</accession>
<keyword evidence="1" id="KW-1133">Transmembrane helix</keyword>
<dbReference type="EMBL" id="CAMXCT020000234">
    <property type="protein sequence ID" value="CAL1129320.1"/>
    <property type="molecule type" value="Genomic_DNA"/>
</dbReference>
<dbReference type="Proteomes" id="UP001152797">
    <property type="component" value="Unassembled WGS sequence"/>
</dbReference>
<reference evidence="3" key="1">
    <citation type="submission" date="2022-10" db="EMBL/GenBank/DDBJ databases">
        <authorList>
            <person name="Chen Y."/>
            <person name="Dougan E. K."/>
            <person name="Chan C."/>
            <person name="Rhodes N."/>
            <person name="Thang M."/>
        </authorList>
    </citation>
    <scope>NUCLEOTIDE SEQUENCE</scope>
</reference>
<keyword evidence="1" id="KW-0812">Transmembrane</keyword>
<gene>
    <name evidence="3" type="ORF">C1SCF055_LOCUS4213</name>
</gene>
<evidence type="ECO:0000256" key="2">
    <source>
        <dbReference type="SAM" id="SignalP"/>
    </source>
</evidence>
<comment type="caution">
    <text evidence="3">The sequence shown here is derived from an EMBL/GenBank/DDBJ whole genome shotgun (WGS) entry which is preliminary data.</text>
</comment>
<protein>
    <submittedName>
        <fullName evidence="4">Multidrug and toxin extrusion protein 2</fullName>
    </submittedName>
</protein>
<feature type="signal peptide" evidence="2">
    <location>
        <begin position="1"/>
        <end position="19"/>
    </location>
</feature>
<organism evidence="3">
    <name type="scientific">Cladocopium goreaui</name>
    <dbReference type="NCBI Taxonomy" id="2562237"/>
    <lineage>
        <taxon>Eukaryota</taxon>
        <taxon>Sar</taxon>
        <taxon>Alveolata</taxon>
        <taxon>Dinophyceae</taxon>
        <taxon>Suessiales</taxon>
        <taxon>Symbiodiniaceae</taxon>
        <taxon>Cladocopium</taxon>
    </lineage>
</organism>
<dbReference type="EMBL" id="CAMXCT010000234">
    <property type="protein sequence ID" value="CAI3975945.1"/>
    <property type="molecule type" value="Genomic_DNA"/>
</dbReference>